<dbReference type="EMBL" id="BK032799">
    <property type="protein sequence ID" value="DAF60909.1"/>
    <property type="molecule type" value="Genomic_DNA"/>
</dbReference>
<keyword evidence="1" id="KW-0472">Membrane</keyword>
<proteinExistence type="predicted"/>
<keyword evidence="1" id="KW-0812">Transmembrane</keyword>
<protein>
    <submittedName>
        <fullName evidence="2">Uncharacterized protein</fullName>
    </submittedName>
</protein>
<keyword evidence="1" id="KW-1133">Transmembrane helix</keyword>
<reference evidence="2" key="1">
    <citation type="journal article" date="2021" name="Proc. Natl. Acad. Sci. U.S.A.">
        <title>A Catalog of Tens of Thousands of Viruses from Human Metagenomes Reveals Hidden Associations with Chronic Diseases.</title>
        <authorList>
            <person name="Tisza M.J."/>
            <person name="Buck C.B."/>
        </authorList>
    </citation>
    <scope>NUCLEOTIDE SEQUENCE</scope>
    <source>
        <strain evidence="2">CteEQ43</strain>
    </source>
</reference>
<organism evidence="2">
    <name type="scientific">Siphoviridae sp. cteEQ43</name>
    <dbReference type="NCBI Taxonomy" id="2827905"/>
    <lineage>
        <taxon>Viruses</taxon>
        <taxon>Duplodnaviria</taxon>
        <taxon>Heunggongvirae</taxon>
        <taxon>Uroviricota</taxon>
        <taxon>Caudoviricetes</taxon>
    </lineage>
</organism>
<name>A0A8S5TC78_9CAUD</name>
<feature type="transmembrane region" description="Helical" evidence="1">
    <location>
        <begin position="16"/>
        <end position="41"/>
    </location>
</feature>
<evidence type="ECO:0000313" key="2">
    <source>
        <dbReference type="EMBL" id="DAF60909.1"/>
    </source>
</evidence>
<sequence>MLQSCQAYFFLDVVNILFISFLMVFPTPLSLTILYYSYIILSIY</sequence>
<evidence type="ECO:0000256" key="1">
    <source>
        <dbReference type="SAM" id="Phobius"/>
    </source>
</evidence>
<accession>A0A8S5TC78</accession>